<feature type="compositionally biased region" description="Polar residues" evidence="2">
    <location>
        <begin position="1"/>
        <end position="11"/>
    </location>
</feature>
<feature type="region of interest" description="Disordered" evidence="2">
    <location>
        <begin position="1"/>
        <end position="57"/>
    </location>
</feature>
<reference evidence="3" key="2">
    <citation type="submission" date="2023-05" db="EMBL/GenBank/DDBJ databases">
        <authorList>
            <consortium name="Lawrence Berkeley National Laboratory"/>
            <person name="Steindorff A."/>
            <person name="Hensen N."/>
            <person name="Bonometti L."/>
            <person name="Westerberg I."/>
            <person name="Brannstrom I.O."/>
            <person name="Guillou S."/>
            <person name="Cros-Aarteil S."/>
            <person name="Calhoun S."/>
            <person name="Haridas S."/>
            <person name="Kuo A."/>
            <person name="Mondo S."/>
            <person name="Pangilinan J."/>
            <person name="Riley R."/>
            <person name="Labutti K."/>
            <person name="Andreopoulos B."/>
            <person name="Lipzen A."/>
            <person name="Chen C."/>
            <person name="Yanf M."/>
            <person name="Daum C."/>
            <person name="Ng V."/>
            <person name="Clum A."/>
            <person name="Ohm R."/>
            <person name="Martin F."/>
            <person name="Silar P."/>
            <person name="Natvig D."/>
            <person name="Lalanne C."/>
            <person name="Gautier V."/>
            <person name="Ament-Velasquez S.L."/>
            <person name="Kruys A."/>
            <person name="Hutchinson M.I."/>
            <person name="Powell A.J."/>
            <person name="Barry K."/>
            <person name="Miller A.N."/>
            <person name="Grigoriev I.V."/>
            <person name="Debuchy R."/>
            <person name="Gladieux P."/>
            <person name="Thoren M.H."/>
            <person name="Johannesson H."/>
        </authorList>
    </citation>
    <scope>NUCLEOTIDE SEQUENCE</scope>
    <source>
        <strain evidence="3">CBS 990.96</strain>
    </source>
</reference>
<comment type="caution">
    <text evidence="3">The sequence shown here is derived from an EMBL/GenBank/DDBJ whole genome shotgun (WGS) entry which is preliminary data.</text>
</comment>
<keyword evidence="1" id="KW-0175">Coiled coil</keyword>
<reference evidence="3" key="1">
    <citation type="journal article" date="2023" name="Mol. Phylogenet. Evol.">
        <title>Genome-scale phylogeny and comparative genomics of the fungal order Sordariales.</title>
        <authorList>
            <person name="Hensen N."/>
            <person name="Bonometti L."/>
            <person name="Westerberg I."/>
            <person name="Brannstrom I.O."/>
            <person name="Guillou S."/>
            <person name="Cros-Aarteil S."/>
            <person name="Calhoun S."/>
            <person name="Haridas S."/>
            <person name="Kuo A."/>
            <person name="Mondo S."/>
            <person name="Pangilinan J."/>
            <person name="Riley R."/>
            <person name="LaButti K."/>
            <person name="Andreopoulos B."/>
            <person name="Lipzen A."/>
            <person name="Chen C."/>
            <person name="Yan M."/>
            <person name="Daum C."/>
            <person name="Ng V."/>
            <person name="Clum A."/>
            <person name="Steindorff A."/>
            <person name="Ohm R.A."/>
            <person name="Martin F."/>
            <person name="Silar P."/>
            <person name="Natvig D.O."/>
            <person name="Lalanne C."/>
            <person name="Gautier V."/>
            <person name="Ament-Velasquez S.L."/>
            <person name="Kruys A."/>
            <person name="Hutchinson M.I."/>
            <person name="Powell A.J."/>
            <person name="Barry K."/>
            <person name="Miller A.N."/>
            <person name="Grigoriev I.V."/>
            <person name="Debuchy R."/>
            <person name="Gladieux P."/>
            <person name="Hiltunen Thoren M."/>
            <person name="Johannesson H."/>
        </authorList>
    </citation>
    <scope>NUCLEOTIDE SEQUENCE</scope>
    <source>
        <strain evidence="3">CBS 990.96</strain>
    </source>
</reference>
<dbReference type="EMBL" id="MU865313">
    <property type="protein sequence ID" value="KAK4228985.1"/>
    <property type="molecule type" value="Genomic_DNA"/>
</dbReference>
<gene>
    <name evidence="3" type="ORF">QBC38DRAFT_543866</name>
</gene>
<evidence type="ECO:0000256" key="2">
    <source>
        <dbReference type="SAM" id="MobiDB-lite"/>
    </source>
</evidence>
<evidence type="ECO:0000256" key="1">
    <source>
        <dbReference type="SAM" id="Coils"/>
    </source>
</evidence>
<organism evidence="3 4">
    <name type="scientific">Podospora fimiseda</name>
    <dbReference type="NCBI Taxonomy" id="252190"/>
    <lineage>
        <taxon>Eukaryota</taxon>
        <taxon>Fungi</taxon>
        <taxon>Dikarya</taxon>
        <taxon>Ascomycota</taxon>
        <taxon>Pezizomycotina</taxon>
        <taxon>Sordariomycetes</taxon>
        <taxon>Sordariomycetidae</taxon>
        <taxon>Sordariales</taxon>
        <taxon>Podosporaceae</taxon>
        <taxon>Podospora</taxon>
    </lineage>
</organism>
<evidence type="ECO:0000313" key="4">
    <source>
        <dbReference type="Proteomes" id="UP001301958"/>
    </source>
</evidence>
<protein>
    <submittedName>
        <fullName evidence="3">Uncharacterized protein</fullName>
    </submittedName>
</protein>
<proteinExistence type="predicted"/>
<sequence length="596" mass="66964">MKNSSSPTPGATSHRITHSPQPVVDNQDISPSGRHISPSARNRVTSSSSGATKRTLRRVSTQTFRAAIAAIPADTEDTHPQLREIHNNAREVGRRAWGIRGTVHERPVIDNDWLDNFDQDVWDFLDLAVRLPQAGGMLATELSETHDALDSTCEKLSAAETELDESRDEIISLKRKIEQMEYKLKAKQDEISQQDAKLIAALKVKDSENAVQIKYLQEKIDEQQWNIDHLKGQVENKRNIWREMHPNQQNPYDGFSMVPPAIKKASHNRTSSSGRGHARIASVGTFQSGGSVTSAALTRVNETGSPSKTNIPLELDIKTLDISTDDETAWTERFTYIFKLTRAFCELYFTKISVPSDQIKNYIAGEDKTVWGFMRAICKISNSAIDDSQVQVLLGDNYRVYFMTRIMIQYIIRHILSAEGWAGFSETVTAEISNLDRRLQKKTVLSEERQQIVDRLNEIHREVFSGARGEKFKKYKFEHHLTGLEKMVAPLTAVSAASGSGRLASDLKYIASECWDLSGRLWRSGLTFQYVWDDPGARFSADSHQTANSDRHPAELMRKNASIKLATTPAVIIRSDQGLTIQTKQILKSNVVIEGL</sequence>
<accession>A0AAN7BT09</accession>
<dbReference type="AlphaFoldDB" id="A0AAN7BT09"/>
<dbReference type="Proteomes" id="UP001301958">
    <property type="component" value="Unassembled WGS sequence"/>
</dbReference>
<evidence type="ECO:0000313" key="3">
    <source>
        <dbReference type="EMBL" id="KAK4228985.1"/>
    </source>
</evidence>
<keyword evidence="4" id="KW-1185">Reference proteome</keyword>
<name>A0AAN7BT09_9PEZI</name>
<feature type="coiled-coil region" evidence="1">
    <location>
        <begin position="149"/>
        <end position="233"/>
    </location>
</feature>
<feature type="compositionally biased region" description="Polar residues" evidence="2">
    <location>
        <begin position="39"/>
        <end position="57"/>
    </location>
</feature>